<evidence type="ECO:0000256" key="1">
    <source>
        <dbReference type="ARBA" id="ARBA00004370"/>
    </source>
</evidence>
<dbReference type="Pfam" id="PF00004">
    <property type="entry name" value="AAA"/>
    <property type="match status" value="1"/>
</dbReference>
<feature type="binding site" evidence="11">
    <location>
        <begin position="208"/>
        <end position="215"/>
    </location>
    <ligand>
        <name>ATP</name>
        <dbReference type="ChEBI" id="CHEBI:30616"/>
    </ligand>
</feature>
<comment type="similarity">
    <text evidence="12">Belongs to the AAA ATPase family.</text>
</comment>
<dbReference type="InterPro" id="IPR003959">
    <property type="entry name" value="ATPase_AAA_core"/>
</dbReference>
<keyword evidence="11" id="KW-1133">Transmembrane helix</keyword>
<dbReference type="Gene3D" id="3.40.50.300">
    <property type="entry name" value="P-loop containing nucleotide triphosphate hydrolases"/>
    <property type="match status" value="1"/>
</dbReference>
<dbReference type="SUPFAM" id="SSF52540">
    <property type="entry name" value="P-loop containing nucleoside triphosphate hydrolases"/>
    <property type="match status" value="1"/>
</dbReference>
<comment type="subunit">
    <text evidence="11">Homohexamer.</text>
</comment>
<protein>
    <recommendedName>
        <fullName evidence="11">ATP-dependent zinc metalloprotease FtsH</fullName>
        <ecNumber evidence="11">3.4.24.-</ecNumber>
    </recommendedName>
</protein>
<sequence length="690" mass="74482">MKVKKLFKGPFVWIVVVVVLIGAALFTLTGTGQTRIGTSEALGLLQNDKAVSVKVFGSEGRVDMVLKDDYTTADGVKAGKNVQFYYGAYRATTLPEIIDNAQLKSFDDQPATNNFWSSMLSLLIPFVLIGLIFWFLFSRMQGGGSKVMQFGKSKAKLLTKDHPQVTFSDVAGADEAVEELHEIKDFLQSPDKFTAVGAKIPKGVLLYGPPGTGKTLLARAVAGEAGVPFYSISGSDFVEMFVGVGASRVRDLFEQAKANSPAIIFVDEIDAVGRHRGAGIGGGNDEREQTLNQLLVEMDGFDVKTNVILIAATNRPDVLDPALLRPGRFDRQIPVEAPDRLGRERILKVHAKGKPMAPGVDLNAVAKKTPGYTGADLANVLNEAALLTARSNAQLIDDRALDESIDRVMAGPQKRTRVMKELERKITAYHEGGHALVAAAMHNTAPVTKITILPRGRALGYTMVVPEDDKYSITRNELLDQMAYAMGGRVAEEIVFHDPSTGASNDIEKATATARAMVTQYGMSERIGAVKLGQAAGEPFLGGSAGHDRDYSEAVASVVDEEVRKLIDQAHDDAYEALIMNRDVLDRLALELLERETLNQAEIAEIFTDLRKPAQRKVWLSKDSRPVSDLPPVVTEKERLEAQAAGAPDPSTVSPQDQLANANLDGEVDAPASKPGIDLGKGDAPELPGQ</sequence>
<comment type="subcellular location">
    <subcellularLocation>
        <location evidence="11">Cell membrane</location>
        <topology evidence="11">Multi-pass membrane protein</topology>
        <orientation evidence="11">Cytoplasmic side</orientation>
    </subcellularLocation>
    <subcellularLocation>
        <location evidence="1">Membrane</location>
    </subcellularLocation>
</comment>
<dbReference type="InterPro" id="IPR003960">
    <property type="entry name" value="ATPase_AAA_CS"/>
</dbReference>
<keyword evidence="16" id="KW-1185">Reference proteome</keyword>
<keyword evidence="8 11" id="KW-0067">ATP-binding</keyword>
<dbReference type="Gene3D" id="1.20.58.760">
    <property type="entry name" value="Peptidase M41"/>
    <property type="match status" value="1"/>
</dbReference>
<dbReference type="InterPro" id="IPR037219">
    <property type="entry name" value="Peptidase_M41-like"/>
</dbReference>
<evidence type="ECO:0000256" key="11">
    <source>
        <dbReference type="HAMAP-Rule" id="MF_01458"/>
    </source>
</evidence>
<gene>
    <name evidence="11" type="primary">ftsH</name>
    <name evidence="15" type="ORF">JOF48_001656</name>
</gene>
<keyword evidence="6 11" id="KW-0378">Hydrolase</keyword>
<keyword evidence="4 11" id="KW-0479">Metal-binding</keyword>
<evidence type="ECO:0000313" key="16">
    <source>
        <dbReference type="Proteomes" id="UP000711614"/>
    </source>
</evidence>
<dbReference type="SMART" id="SM00382">
    <property type="entry name" value="AAA"/>
    <property type="match status" value="1"/>
</dbReference>
<keyword evidence="9 11" id="KW-0482">Metalloprotease</keyword>
<dbReference type="InterPro" id="IPR027417">
    <property type="entry name" value="P-loop_NTPase"/>
</dbReference>
<keyword evidence="3 11" id="KW-0645">Protease</keyword>
<evidence type="ECO:0000256" key="8">
    <source>
        <dbReference type="ARBA" id="ARBA00022840"/>
    </source>
</evidence>
<keyword evidence="11" id="KW-1003">Cell membrane</keyword>
<feature type="transmembrane region" description="Helical" evidence="11">
    <location>
        <begin position="12"/>
        <end position="30"/>
    </location>
</feature>
<feature type="active site" evidence="11">
    <location>
        <position position="431"/>
    </location>
</feature>
<evidence type="ECO:0000256" key="7">
    <source>
        <dbReference type="ARBA" id="ARBA00022833"/>
    </source>
</evidence>
<dbReference type="HAMAP" id="MF_01458">
    <property type="entry name" value="FtsH"/>
    <property type="match status" value="1"/>
</dbReference>
<dbReference type="Pfam" id="PF17862">
    <property type="entry name" value="AAA_lid_3"/>
    <property type="match status" value="1"/>
</dbReference>
<keyword evidence="10 11" id="KW-0472">Membrane</keyword>
<dbReference type="Proteomes" id="UP000711614">
    <property type="component" value="Unassembled WGS sequence"/>
</dbReference>
<dbReference type="InterPro" id="IPR003593">
    <property type="entry name" value="AAA+_ATPase"/>
</dbReference>
<evidence type="ECO:0000256" key="10">
    <source>
        <dbReference type="ARBA" id="ARBA00023136"/>
    </source>
</evidence>
<evidence type="ECO:0000256" key="4">
    <source>
        <dbReference type="ARBA" id="ARBA00022723"/>
    </source>
</evidence>
<evidence type="ECO:0000256" key="6">
    <source>
        <dbReference type="ARBA" id="ARBA00022801"/>
    </source>
</evidence>
<evidence type="ECO:0000259" key="14">
    <source>
        <dbReference type="SMART" id="SM00382"/>
    </source>
</evidence>
<dbReference type="PANTHER" id="PTHR23076:SF97">
    <property type="entry name" value="ATP-DEPENDENT ZINC METALLOPROTEASE YME1L1"/>
    <property type="match status" value="1"/>
</dbReference>
<feature type="binding site" evidence="11">
    <location>
        <position position="434"/>
    </location>
    <ligand>
        <name>Zn(2+)</name>
        <dbReference type="ChEBI" id="CHEBI:29105"/>
        <note>catalytic</note>
    </ligand>
</feature>
<keyword evidence="7 11" id="KW-0862">Zinc</keyword>
<keyword evidence="5 11" id="KW-0547">Nucleotide-binding</keyword>
<dbReference type="PROSITE" id="PS00674">
    <property type="entry name" value="AAA"/>
    <property type="match status" value="1"/>
</dbReference>
<dbReference type="PANTHER" id="PTHR23076">
    <property type="entry name" value="METALLOPROTEASE M41 FTSH"/>
    <property type="match status" value="1"/>
</dbReference>
<evidence type="ECO:0000256" key="2">
    <source>
        <dbReference type="ARBA" id="ARBA00010044"/>
    </source>
</evidence>
<comment type="cofactor">
    <cofactor evidence="11">
        <name>Zn(2+)</name>
        <dbReference type="ChEBI" id="CHEBI:29105"/>
    </cofactor>
    <text evidence="11">Binds 1 zinc ion per subunit.</text>
</comment>
<feature type="transmembrane region" description="Helical" evidence="11">
    <location>
        <begin position="115"/>
        <end position="137"/>
    </location>
</feature>
<evidence type="ECO:0000256" key="5">
    <source>
        <dbReference type="ARBA" id="ARBA00022741"/>
    </source>
</evidence>
<comment type="similarity">
    <text evidence="11">In the central section; belongs to the AAA ATPase family.</text>
</comment>
<name>A0ABS4YWN9_9MICC</name>
<dbReference type="Gene3D" id="1.10.8.60">
    <property type="match status" value="1"/>
</dbReference>
<evidence type="ECO:0000256" key="13">
    <source>
        <dbReference type="SAM" id="MobiDB-lite"/>
    </source>
</evidence>
<keyword evidence="15" id="KW-0131">Cell cycle</keyword>
<evidence type="ECO:0000313" key="15">
    <source>
        <dbReference type="EMBL" id="MBP2412857.1"/>
    </source>
</evidence>
<feature type="region of interest" description="Disordered" evidence="13">
    <location>
        <begin position="640"/>
        <end position="690"/>
    </location>
</feature>
<evidence type="ECO:0000256" key="3">
    <source>
        <dbReference type="ARBA" id="ARBA00022670"/>
    </source>
</evidence>
<evidence type="ECO:0000256" key="9">
    <source>
        <dbReference type="ARBA" id="ARBA00023049"/>
    </source>
</evidence>
<dbReference type="Pfam" id="PF01434">
    <property type="entry name" value="Peptidase_M41"/>
    <property type="match status" value="1"/>
</dbReference>
<dbReference type="SUPFAM" id="SSF140990">
    <property type="entry name" value="FtsH protease domain-like"/>
    <property type="match status" value="1"/>
</dbReference>
<dbReference type="EMBL" id="JAGIOI010000001">
    <property type="protein sequence ID" value="MBP2412857.1"/>
    <property type="molecule type" value="Genomic_DNA"/>
</dbReference>
<dbReference type="CDD" id="cd19501">
    <property type="entry name" value="RecA-like_FtsH"/>
    <property type="match status" value="1"/>
</dbReference>
<feature type="binding site" evidence="11">
    <location>
        <position position="506"/>
    </location>
    <ligand>
        <name>Zn(2+)</name>
        <dbReference type="ChEBI" id="CHEBI:29105"/>
        <note>catalytic</note>
    </ligand>
</feature>
<comment type="function">
    <text evidence="11">Acts as a processive, ATP-dependent zinc metallopeptidase for both cytoplasmic and membrane proteins. Plays a role in the quality control of integral membrane proteins.</text>
</comment>
<feature type="compositionally biased region" description="Polar residues" evidence="13">
    <location>
        <begin position="651"/>
        <end position="661"/>
    </location>
</feature>
<dbReference type="GO" id="GO:0006508">
    <property type="term" value="P:proteolysis"/>
    <property type="evidence" value="ECO:0007669"/>
    <property type="project" value="UniProtKB-KW"/>
</dbReference>
<accession>A0ABS4YWN9</accession>
<keyword evidence="11" id="KW-0812">Transmembrane</keyword>
<proteinExistence type="inferred from homology"/>
<evidence type="ECO:0000256" key="12">
    <source>
        <dbReference type="RuleBase" id="RU003651"/>
    </source>
</evidence>
<dbReference type="InterPro" id="IPR041569">
    <property type="entry name" value="AAA_lid_3"/>
</dbReference>
<reference evidence="15 16" key="1">
    <citation type="submission" date="2021-03" db="EMBL/GenBank/DDBJ databases">
        <title>Sequencing the genomes of 1000 actinobacteria strains.</title>
        <authorList>
            <person name="Klenk H.-P."/>
        </authorList>
    </citation>
    <scope>NUCLEOTIDE SEQUENCE [LARGE SCALE GENOMIC DNA]</scope>
    <source>
        <strain evidence="15 16">DSM 16005</strain>
    </source>
</reference>
<keyword evidence="15" id="KW-0132">Cell division</keyword>
<feature type="binding site" evidence="11">
    <location>
        <position position="430"/>
    </location>
    <ligand>
        <name>Zn(2+)</name>
        <dbReference type="ChEBI" id="CHEBI:29105"/>
        <note>catalytic</note>
    </ligand>
</feature>
<organism evidence="15 16">
    <name type="scientific">Arthrobacter stackebrandtii</name>
    <dbReference type="NCBI Taxonomy" id="272161"/>
    <lineage>
        <taxon>Bacteria</taxon>
        <taxon>Bacillati</taxon>
        <taxon>Actinomycetota</taxon>
        <taxon>Actinomycetes</taxon>
        <taxon>Micrococcales</taxon>
        <taxon>Micrococcaceae</taxon>
        <taxon>Arthrobacter</taxon>
    </lineage>
</organism>
<comment type="similarity">
    <text evidence="2 11">In the C-terminal section; belongs to the peptidase M41 family.</text>
</comment>
<dbReference type="EC" id="3.4.24.-" evidence="11"/>
<feature type="domain" description="AAA+ ATPase" evidence="14">
    <location>
        <begin position="200"/>
        <end position="339"/>
    </location>
</feature>
<dbReference type="NCBIfam" id="TIGR01241">
    <property type="entry name" value="FtsH_fam"/>
    <property type="match status" value="1"/>
</dbReference>
<dbReference type="RefSeq" id="WP_209679449.1">
    <property type="nucleotide sequence ID" value="NZ_JAGIOI010000001.1"/>
</dbReference>
<dbReference type="GO" id="GO:0008233">
    <property type="term" value="F:peptidase activity"/>
    <property type="evidence" value="ECO:0007669"/>
    <property type="project" value="UniProtKB-KW"/>
</dbReference>
<dbReference type="InterPro" id="IPR000642">
    <property type="entry name" value="Peptidase_M41"/>
</dbReference>
<dbReference type="GO" id="GO:0051301">
    <property type="term" value="P:cell division"/>
    <property type="evidence" value="ECO:0007669"/>
    <property type="project" value="UniProtKB-KW"/>
</dbReference>
<comment type="caution">
    <text evidence="15">The sequence shown here is derived from an EMBL/GenBank/DDBJ whole genome shotgun (WGS) entry which is preliminary data.</text>
</comment>
<dbReference type="InterPro" id="IPR005936">
    <property type="entry name" value="FtsH"/>
</dbReference>